<evidence type="ECO:0000313" key="4">
    <source>
        <dbReference type="Proteomes" id="UP000236151"/>
    </source>
</evidence>
<dbReference type="InterPro" id="IPR005531">
    <property type="entry name" value="Asp23"/>
</dbReference>
<evidence type="ECO:0000313" key="3">
    <source>
        <dbReference type="EMBL" id="PNU00745.1"/>
    </source>
</evidence>
<keyword evidence="2" id="KW-0472">Membrane</keyword>
<comment type="caution">
    <text evidence="3">The sequence shown here is derived from an EMBL/GenBank/DDBJ whole genome shotgun (WGS) entry which is preliminary data.</text>
</comment>
<comment type="similarity">
    <text evidence="1">Belongs to the asp23 family.</text>
</comment>
<dbReference type="Pfam" id="PF03780">
    <property type="entry name" value="Asp23"/>
    <property type="match status" value="1"/>
</dbReference>
<dbReference type="RefSeq" id="WP_103080579.1">
    <property type="nucleotide sequence ID" value="NZ_CP021850.1"/>
</dbReference>
<sequence>MNLFFRVLLTIYAIILAVISVLSMIVTIKPDVFLDISSYMYYNILTAGRGASFAMFFLSLVIFGLNITYLFSGIRMSKDKKGVSKYTNIGEIKISLNSIENIALNASRRLNGVKDTKAHVSKSEDGVSVTIKAVVLADINIPDVSSDIQVKVKNSIESATGVRVNDVKVMVENIYAGYKPRLE</sequence>
<evidence type="ECO:0000256" key="2">
    <source>
        <dbReference type="SAM" id="Phobius"/>
    </source>
</evidence>
<accession>A0A2K2FPN9</accession>
<dbReference type="Proteomes" id="UP000236151">
    <property type="component" value="Unassembled WGS sequence"/>
</dbReference>
<dbReference type="NCBIfam" id="NF033218">
    <property type="entry name" value="anchor_AmaP"/>
    <property type="match status" value="1"/>
</dbReference>
<feature type="transmembrane region" description="Helical" evidence="2">
    <location>
        <begin position="48"/>
        <end position="71"/>
    </location>
</feature>
<dbReference type="KEGG" id="cthd:CDO33_06785"/>
<dbReference type="AlphaFoldDB" id="A0A2K2FPN9"/>
<keyword evidence="2" id="KW-0812">Transmembrane</keyword>
<feature type="transmembrane region" description="Helical" evidence="2">
    <location>
        <begin position="7"/>
        <end position="28"/>
    </location>
</feature>
<organism evidence="3 4">
    <name type="scientific">Clostridium thermosuccinogenes</name>
    <dbReference type="NCBI Taxonomy" id="84032"/>
    <lineage>
        <taxon>Bacteria</taxon>
        <taxon>Bacillati</taxon>
        <taxon>Bacillota</taxon>
        <taxon>Clostridia</taxon>
        <taxon>Eubacteriales</taxon>
        <taxon>Clostridiaceae</taxon>
        <taxon>Clostridium</taxon>
    </lineage>
</organism>
<protein>
    <submittedName>
        <fullName evidence="3">Alkaline shock response membrane anchor protein AmaP</fullName>
    </submittedName>
</protein>
<reference evidence="4" key="1">
    <citation type="submission" date="2017-06" db="EMBL/GenBank/DDBJ databases">
        <title>Investigating the central metabolism of Clostridium thermosuccinogenes.</title>
        <authorList>
            <person name="Koendjbiharie J.G."/>
            <person name="Van Kranenburg R."/>
            <person name="Vriesendorp B."/>
        </authorList>
    </citation>
    <scope>NUCLEOTIDE SEQUENCE [LARGE SCALE GENOMIC DNA]</scope>
    <source>
        <strain evidence="4">DSM 5806</strain>
    </source>
</reference>
<proteinExistence type="inferred from homology"/>
<evidence type="ECO:0000256" key="1">
    <source>
        <dbReference type="ARBA" id="ARBA00005721"/>
    </source>
</evidence>
<gene>
    <name evidence="3" type="ORF">CDQ84_04775</name>
</gene>
<dbReference type="OrthoDB" id="1716040at2"/>
<keyword evidence="2" id="KW-1133">Transmembrane helix</keyword>
<name>A0A2K2FPN9_9CLOT</name>
<dbReference type="EMBL" id="NIOJ01000007">
    <property type="protein sequence ID" value="PNU00745.1"/>
    <property type="molecule type" value="Genomic_DNA"/>
</dbReference>
<keyword evidence="4" id="KW-1185">Reference proteome</keyword>